<reference evidence="2 3" key="1">
    <citation type="submission" date="2015-05" db="EMBL/GenBank/DDBJ databases">
        <title>Evolution of Trichinella species and genotypes.</title>
        <authorList>
            <person name="Korhonen P.K."/>
            <person name="Edoardo P."/>
            <person name="Giuseppe L.R."/>
            <person name="Gasser R.B."/>
        </authorList>
    </citation>
    <scope>NUCLEOTIDE SEQUENCE [LARGE SCALE GENOMIC DNA]</scope>
    <source>
        <strain evidence="2">ISS10</strain>
    </source>
</reference>
<dbReference type="Proteomes" id="UP000054721">
    <property type="component" value="Unassembled WGS sequence"/>
</dbReference>
<dbReference type="EMBL" id="JYDW01000008">
    <property type="protein sequence ID" value="KRZ62599.1"/>
    <property type="molecule type" value="Genomic_DNA"/>
</dbReference>
<accession>A0A0V1LTC2</accession>
<gene>
    <name evidence="2" type="ORF">T02_10284</name>
</gene>
<organism evidence="2 3">
    <name type="scientific">Trichinella nativa</name>
    <dbReference type="NCBI Taxonomy" id="6335"/>
    <lineage>
        <taxon>Eukaryota</taxon>
        <taxon>Metazoa</taxon>
        <taxon>Ecdysozoa</taxon>
        <taxon>Nematoda</taxon>
        <taxon>Enoplea</taxon>
        <taxon>Dorylaimia</taxon>
        <taxon>Trichinellida</taxon>
        <taxon>Trichinellidae</taxon>
        <taxon>Trichinella</taxon>
    </lineage>
</organism>
<keyword evidence="3" id="KW-1185">Reference proteome</keyword>
<keyword evidence="1" id="KW-0472">Membrane</keyword>
<protein>
    <submittedName>
        <fullName evidence="2">Uncharacterized protein</fullName>
    </submittedName>
</protein>
<evidence type="ECO:0000313" key="2">
    <source>
        <dbReference type="EMBL" id="KRZ62599.1"/>
    </source>
</evidence>
<proteinExistence type="predicted"/>
<sequence>MTNARCSQNQNLSLTVIKWKFKLLASYSCEANKRQDYVATHIILSVAFQIKSRENFCLLNVRNSSHSRTCLPENVCKFLFHCYAYVYVALMSMIAGLRYLHLYGREYKVYMKAFVLHSSEYALNLRMQE</sequence>
<feature type="transmembrane region" description="Helical" evidence="1">
    <location>
        <begin position="78"/>
        <end position="100"/>
    </location>
</feature>
<evidence type="ECO:0000256" key="1">
    <source>
        <dbReference type="SAM" id="Phobius"/>
    </source>
</evidence>
<evidence type="ECO:0000313" key="3">
    <source>
        <dbReference type="Proteomes" id="UP000054721"/>
    </source>
</evidence>
<dbReference type="AlphaFoldDB" id="A0A0V1LTC2"/>
<name>A0A0V1LTC2_9BILA</name>
<keyword evidence="1" id="KW-1133">Transmembrane helix</keyword>
<comment type="caution">
    <text evidence="2">The sequence shown here is derived from an EMBL/GenBank/DDBJ whole genome shotgun (WGS) entry which is preliminary data.</text>
</comment>
<keyword evidence="1" id="KW-0812">Transmembrane</keyword>
<dbReference type="OrthoDB" id="5918993at2759"/>